<evidence type="ECO:0000256" key="7">
    <source>
        <dbReference type="ARBA" id="ARBA00023136"/>
    </source>
</evidence>
<feature type="transmembrane region" description="Helical" evidence="8">
    <location>
        <begin position="191"/>
        <end position="209"/>
    </location>
</feature>
<dbReference type="eggNOG" id="COG1296">
    <property type="taxonomic scope" value="Bacteria"/>
</dbReference>
<dbReference type="Proteomes" id="UP000006852">
    <property type="component" value="Chromosome"/>
</dbReference>
<comment type="similarity">
    <text evidence="2">Belongs to the AzlC family.</text>
</comment>
<evidence type="ECO:0000256" key="4">
    <source>
        <dbReference type="ARBA" id="ARBA00022475"/>
    </source>
</evidence>
<name>F2NTI5_TRES6</name>
<dbReference type="GO" id="GO:1903785">
    <property type="term" value="P:L-valine transmembrane transport"/>
    <property type="evidence" value="ECO:0007669"/>
    <property type="project" value="TreeGrafter"/>
</dbReference>
<evidence type="ECO:0000256" key="2">
    <source>
        <dbReference type="ARBA" id="ARBA00010735"/>
    </source>
</evidence>
<evidence type="ECO:0000256" key="6">
    <source>
        <dbReference type="ARBA" id="ARBA00022989"/>
    </source>
</evidence>
<dbReference type="RefSeq" id="WP_013702227.1">
    <property type="nucleotide sequence ID" value="NC_015385.1"/>
</dbReference>
<keyword evidence="7 8" id="KW-0472">Membrane</keyword>
<dbReference type="PANTHER" id="PTHR34979:SF1">
    <property type="entry name" value="INNER MEMBRANE PROTEIN YGAZ"/>
    <property type="match status" value="1"/>
</dbReference>
<dbReference type="GeneID" id="302999227"/>
<dbReference type="STRING" id="869209.Tresu_2104"/>
<evidence type="ECO:0000313" key="9">
    <source>
        <dbReference type="EMBL" id="AEB14974.1"/>
    </source>
</evidence>
<evidence type="ECO:0000256" key="5">
    <source>
        <dbReference type="ARBA" id="ARBA00022692"/>
    </source>
</evidence>
<reference evidence="9 10" key="1">
    <citation type="journal article" date="2011" name="Stand. Genomic Sci.">
        <title>Complete genome sequence of Treponema succinifaciens type strain (6091).</title>
        <authorList>
            <person name="Han C."/>
            <person name="Gronow S."/>
            <person name="Teshima H."/>
            <person name="Lapidus A."/>
            <person name="Nolan M."/>
            <person name="Lucas S."/>
            <person name="Hammon N."/>
            <person name="Deshpande S."/>
            <person name="Cheng J.F."/>
            <person name="Zeytun A."/>
            <person name="Tapia R."/>
            <person name="Goodwin L."/>
            <person name="Pitluck S."/>
            <person name="Liolios K."/>
            <person name="Pagani I."/>
            <person name="Ivanova N."/>
            <person name="Mavromatis K."/>
            <person name="Mikhailova N."/>
            <person name="Huntemann M."/>
            <person name="Pati A."/>
            <person name="Chen A."/>
            <person name="Palaniappan K."/>
            <person name="Land M."/>
            <person name="Hauser L."/>
            <person name="Brambilla E.M."/>
            <person name="Rohde M."/>
            <person name="Goker M."/>
            <person name="Woyke T."/>
            <person name="Bristow J."/>
            <person name="Eisen J.A."/>
            <person name="Markowitz V."/>
            <person name="Hugenholtz P."/>
            <person name="Kyrpides N.C."/>
            <person name="Klenk H.P."/>
            <person name="Detter J.C."/>
        </authorList>
    </citation>
    <scope>NUCLEOTIDE SEQUENCE [LARGE SCALE GENOMIC DNA]</scope>
    <source>
        <strain evidence="10">ATCC 33096 / DSM 2489 / 6091</strain>
    </source>
</reference>
<feature type="transmembrane region" description="Helical" evidence="8">
    <location>
        <begin position="215"/>
        <end position="237"/>
    </location>
</feature>
<feature type="transmembrane region" description="Helical" evidence="8">
    <location>
        <begin position="159"/>
        <end position="179"/>
    </location>
</feature>
<keyword evidence="3" id="KW-0813">Transport</keyword>
<evidence type="ECO:0000313" key="10">
    <source>
        <dbReference type="Proteomes" id="UP000006852"/>
    </source>
</evidence>
<accession>F2NTI5</accession>
<protein>
    <submittedName>
        <fullName evidence="9">AzlC family protein</fullName>
    </submittedName>
</protein>
<proteinExistence type="inferred from homology"/>
<keyword evidence="4" id="KW-1003">Cell membrane</keyword>
<evidence type="ECO:0000256" key="8">
    <source>
        <dbReference type="SAM" id="Phobius"/>
    </source>
</evidence>
<evidence type="ECO:0000256" key="1">
    <source>
        <dbReference type="ARBA" id="ARBA00004651"/>
    </source>
</evidence>
<keyword evidence="10" id="KW-1185">Reference proteome</keyword>
<dbReference type="HOGENOM" id="CLU_065777_4_0_12"/>
<keyword evidence="6 8" id="KW-1133">Transmembrane helix</keyword>
<sequence>MNRYVFAHALKITAPVFFGYIAIGIGFGMLLANAGYPWWLAVLSGVVMYTGSGQYFIVGQLASGASFAEIILVQFLLSIRHVFYGLSLISKYKNAGGKKPYLIFAITDETFALVQGIEVPPRVNKISFYAVVSALDQSYWCLGSLIGAVAYTVMNRYGLGKFLTGVDFALTSLFIVLLIEQLKSSKDCVPALAGGLAAVFSVVLYKTGVFGSSNIIWFSICAALGVMLLARGPSFFAKEKILSNSKSEKLA</sequence>
<dbReference type="GO" id="GO:0005886">
    <property type="term" value="C:plasma membrane"/>
    <property type="evidence" value="ECO:0007669"/>
    <property type="project" value="UniProtKB-SubCell"/>
</dbReference>
<organism evidence="9 10">
    <name type="scientific">Treponema succinifaciens (strain ATCC 33096 / DSM 2489 / 6091)</name>
    <dbReference type="NCBI Taxonomy" id="869209"/>
    <lineage>
        <taxon>Bacteria</taxon>
        <taxon>Pseudomonadati</taxon>
        <taxon>Spirochaetota</taxon>
        <taxon>Spirochaetia</taxon>
        <taxon>Spirochaetales</taxon>
        <taxon>Treponemataceae</taxon>
        <taxon>Treponema</taxon>
    </lineage>
</organism>
<reference evidence="10" key="2">
    <citation type="submission" date="2011-04" db="EMBL/GenBank/DDBJ databases">
        <title>The complete genome of chromosome of Treponema succinifaciens DSM 2489.</title>
        <authorList>
            <person name="Lucas S."/>
            <person name="Copeland A."/>
            <person name="Lapidus A."/>
            <person name="Bruce D."/>
            <person name="Goodwin L."/>
            <person name="Pitluck S."/>
            <person name="Peters L."/>
            <person name="Kyrpides N."/>
            <person name="Mavromatis K."/>
            <person name="Ivanova N."/>
            <person name="Ovchinnikova G."/>
            <person name="Teshima H."/>
            <person name="Detter J.C."/>
            <person name="Tapia R."/>
            <person name="Han C."/>
            <person name="Land M."/>
            <person name="Hauser L."/>
            <person name="Markowitz V."/>
            <person name="Cheng J.-F."/>
            <person name="Hugenholtz P."/>
            <person name="Woyke T."/>
            <person name="Wu D."/>
            <person name="Gronow S."/>
            <person name="Wellnitz S."/>
            <person name="Brambilla E."/>
            <person name="Klenk H.-P."/>
            <person name="Eisen J.A."/>
        </authorList>
    </citation>
    <scope>NUCLEOTIDE SEQUENCE [LARGE SCALE GENOMIC DNA]</scope>
    <source>
        <strain evidence="10">ATCC 33096 / DSM 2489 / 6091</strain>
    </source>
</reference>
<gene>
    <name evidence="9" type="ordered locus">Tresu_2104</name>
</gene>
<evidence type="ECO:0000256" key="3">
    <source>
        <dbReference type="ARBA" id="ARBA00022448"/>
    </source>
</evidence>
<dbReference type="OrthoDB" id="3181706at2"/>
<dbReference type="AlphaFoldDB" id="F2NTI5"/>
<feature type="transmembrane region" description="Helical" evidence="8">
    <location>
        <begin position="12"/>
        <end position="32"/>
    </location>
</feature>
<dbReference type="PANTHER" id="PTHR34979">
    <property type="entry name" value="INNER MEMBRANE PROTEIN YGAZ"/>
    <property type="match status" value="1"/>
</dbReference>
<dbReference type="Pfam" id="PF03591">
    <property type="entry name" value="AzlC"/>
    <property type="match status" value="1"/>
</dbReference>
<dbReference type="EMBL" id="CP002631">
    <property type="protein sequence ID" value="AEB14974.1"/>
    <property type="molecule type" value="Genomic_DNA"/>
</dbReference>
<comment type="subcellular location">
    <subcellularLocation>
        <location evidence="1">Cell membrane</location>
        <topology evidence="1">Multi-pass membrane protein</topology>
    </subcellularLocation>
</comment>
<keyword evidence="5 8" id="KW-0812">Transmembrane</keyword>
<dbReference type="InterPro" id="IPR011606">
    <property type="entry name" value="Brnchd-chn_aa_trnsp_permease"/>
</dbReference>
<dbReference type="KEGG" id="tsu:Tresu_2104"/>